<dbReference type="EMBL" id="JAGMUX010000036">
    <property type="protein sequence ID" value="KAH7205794.1"/>
    <property type="molecule type" value="Genomic_DNA"/>
</dbReference>
<evidence type="ECO:0000313" key="2">
    <source>
        <dbReference type="Proteomes" id="UP000720189"/>
    </source>
</evidence>
<dbReference type="RefSeq" id="XP_046041101.1">
    <property type="nucleotide sequence ID" value="XM_046194590.1"/>
</dbReference>
<sequence length="84" mass="9693">MLRVCCDLGHKSDIYHIMVKAWPGSNGTAFVLDWRLNSIAKVTESNFSQRMIIEMQKFTAVLRQEEADDYNAKQLQHIPKVGRI</sequence>
<keyword evidence="2" id="KW-1185">Reference proteome</keyword>
<dbReference type="Proteomes" id="UP000720189">
    <property type="component" value="Unassembled WGS sequence"/>
</dbReference>
<reference evidence="1" key="1">
    <citation type="journal article" date="2021" name="Nat. Commun.">
        <title>Genetic determinants of endophytism in the Arabidopsis root mycobiome.</title>
        <authorList>
            <person name="Mesny F."/>
            <person name="Miyauchi S."/>
            <person name="Thiergart T."/>
            <person name="Pickel B."/>
            <person name="Atanasova L."/>
            <person name="Karlsson M."/>
            <person name="Huettel B."/>
            <person name="Barry K.W."/>
            <person name="Haridas S."/>
            <person name="Chen C."/>
            <person name="Bauer D."/>
            <person name="Andreopoulos W."/>
            <person name="Pangilinan J."/>
            <person name="LaButti K."/>
            <person name="Riley R."/>
            <person name="Lipzen A."/>
            <person name="Clum A."/>
            <person name="Drula E."/>
            <person name="Henrissat B."/>
            <person name="Kohler A."/>
            <person name="Grigoriev I.V."/>
            <person name="Martin F.M."/>
            <person name="Hacquard S."/>
        </authorList>
    </citation>
    <scope>NUCLEOTIDE SEQUENCE</scope>
    <source>
        <strain evidence="1">MPI-CAGE-AT-0023</strain>
    </source>
</reference>
<proteinExistence type="predicted"/>
<organism evidence="1 2">
    <name type="scientific">Fusarium redolens</name>
    <dbReference type="NCBI Taxonomy" id="48865"/>
    <lineage>
        <taxon>Eukaryota</taxon>
        <taxon>Fungi</taxon>
        <taxon>Dikarya</taxon>
        <taxon>Ascomycota</taxon>
        <taxon>Pezizomycotina</taxon>
        <taxon>Sordariomycetes</taxon>
        <taxon>Hypocreomycetidae</taxon>
        <taxon>Hypocreales</taxon>
        <taxon>Nectriaceae</taxon>
        <taxon>Fusarium</taxon>
        <taxon>Fusarium redolens species complex</taxon>
    </lineage>
</organism>
<dbReference type="GeneID" id="70224544"/>
<protein>
    <submittedName>
        <fullName evidence="1">Uncharacterized protein</fullName>
    </submittedName>
</protein>
<name>A0A9P9FX39_FUSRE</name>
<comment type="caution">
    <text evidence="1">The sequence shown here is derived from an EMBL/GenBank/DDBJ whole genome shotgun (WGS) entry which is preliminary data.</text>
</comment>
<accession>A0A9P9FX39</accession>
<dbReference type="AlphaFoldDB" id="A0A9P9FX39"/>
<gene>
    <name evidence="1" type="ORF">BKA55DRAFT_586636</name>
</gene>
<evidence type="ECO:0000313" key="1">
    <source>
        <dbReference type="EMBL" id="KAH7205794.1"/>
    </source>
</evidence>